<dbReference type="InterPro" id="IPR036388">
    <property type="entry name" value="WH-like_DNA-bd_sf"/>
</dbReference>
<evidence type="ECO:0000256" key="11">
    <source>
        <dbReference type="SAM" id="MobiDB-lite"/>
    </source>
</evidence>
<keyword evidence="9" id="KW-0238">DNA-binding</keyword>
<evidence type="ECO:0000256" key="3">
    <source>
        <dbReference type="ARBA" id="ARBA00011738"/>
    </source>
</evidence>
<dbReference type="Gene3D" id="3.30.1490.190">
    <property type="match status" value="1"/>
</dbReference>
<dbReference type="Gene3D" id="1.10.10.10">
    <property type="entry name" value="Winged helix-like DNA-binding domain superfamily/Winged helix DNA-binding domain"/>
    <property type="match status" value="1"/>
</dbReference>
<keyword evidence="5" id="KW-0678">Repressor</keyword>
<dbReference type="InterPro" id="IPR002481">
    <property type="entry name" value="FUR"/>
</dbReference>
<proteinExistence type="inferred from homology"/>
<evidence type="ECO:0000256" key="10">
    <source>
        <dbReference type="ARBA" id="ARBA00023163"/>
    </source>
</evidence>
<comment type="subcellular location">
    <subcellularLocation>
        <location evidence="1">Cytoplasm</location>
    </subcellularLocation>
</comment>
<evidence type="ECO:0000256" key="4">
    <source>
        <dbReference type="ARBA" id="ARBA00022490"/>
    </source>
</evidence>
<comment type="subunit">
    <text evidence="3">Homodimer.</text>
</comment>
<accession>A0ABS3X6T2</accession>
<evidence type="ECO:0000256" key="2">
    <source>
        <dbReference type="ARBA" id="ARBA00007957"/>
    </source>
</evidence>
<dbReference type="Pfam" id="PF01475">
    <property type="entry name" value="FUR"/>
    <property type="match status" value="1"/>
</dbReference>
<dbReference type="SUPFAM" id="SSF46785">
    <property type="entry name" value="Winged helix' DNA-binding domain"/>
    <property type="match status" value="1"/>
</dbReference>
<dbReference type="EMBL" id="JADKMA010000014">
    <property type="protein sequence ID" value="MBO8191034.1"/>
    <property type="molecule type" value="Genomic_DNA"/>
</dbReference>
<keyword evidence="4" id="KW-0963">Cytoplasm</keyword>
<dbReference type="InterPro" id="IPR043135">
    <property type="entry name" value="Fur_C"/>
</dbReference>
<keyword evidence="8" id="KW-0805">Transcription regulation</keyword>
<feature type="region of interest" description="Disordered" evidence="11">
    <location>
        <begin position="132"/>
        <end position="177"/>
    </location>
</feature>
<comment type="caution">
    <text evidence="12">The sequence shown here is derived from an EMBL/GenBank/DDBJ whole genome shotgun (WGS) entry which is preliminary data.</text>
</comment>
<keyword evidence="6" id="KW-0479">Metal-binding</keyword>
<evidence type="ECO:0000256" key="1">
    <source>
        <dbReference type="ARBA" id="ARBA00004496"/>
    </source>
</evidence>
<evidence type="ECO:0000256" key="5">
    <source>
        <dbReference type="ARBA" id="ARBA00022491"/>
    </source>
</evidence>
<sequence>MGGRTTRQRRAVLRGLADCQDFVSAQELHTLLVRGEDSIGLTTVYRALRGLEADGGVDVVRDETGGRLYRLRPSDGHRHYLICRCCGRSRPVDAEVVERWAASVTAQTGYSAVEHTVELTGLCADCAPAADDHGREPEPPCRWKPEHRTDADRRSRASLTPGSRCALLTADQEPEAT</sequence>
<gene>
    <name evidence="12" type="ORF">ITI46_04880</name>
</gene>
<evidence type="ECO:0000313" key="13">
    <source>
        <dbReference type="Proteomes" id="UP001519064"/>
    </source>
</evidence>
<evidence type="ECO:0000256" key="9">
    <source>
        <dbReference type="ARBA" id="ARBA00023125"/>
    </source>
</evidence>
<dbReference type="InterPro" id="IPR036390">
    <property type="entry name" value="WH_DNA-bd_sf"/>
</dbReference>
<keyword evidence="13" id="KW-1185">Reference proteome</keyword>
<keyword evidence="10" id="KW-0804">Transcription</keyword>
<name>A0ABS3X6T2_9ACTN</name>
<dbReference type="Proteomes" id="UP001519064">
    <property type="component" value="Unassembled WGS sequence"/>
</dbReference>
<dbReference type="PANTHER" id="PTHR33202:SF2">
    <property type="entry name" value="FERRIC UPTAKE REGULATION PROTEIN"/>
    <property type="match status" value="1"/>
</dbReference>
<evidence type="ECO:0000256" key="6">
    <source>
        <dbReference type="ARBA" id="ARBA00022723"/>
    </source>
</evidence>
<feature type="compositionally biased region" description="Basic and acidic residues" evidence="11">
    <location>
        <begin position="132"/>
        <end position="155"/>
    </location>
</feature>
<dbReference type="CDD" id="cd07153">
    <property type="entry name" value="Fur_like"/>
    <property type="match status" value="1"/>
</dbReference>
<organism evidence="12 13">
    <name type="scientific">Streptomyces oryzae</name>
    <dbReference type="NCBI Taxonomy" id="1434886"/>
    <lineage>
        <taxon>Bacteria</taxon>
        <taxon>Bacillati</taxon>
        <taxon>Actinomycetota</taxon>
        <taxon>Actinomycetes</taxon>
        <taxon>Kitasatosporales</taxon>
        <taxon>Streptomycetaceae</taxon>
        <taxon>Streptomyces</taxon>
    </lineage>
</organism>
<evidence type="ECO:0000256" key="8">
    <source>
        <dbReference type="ARBA" id="ARBA00023015"/>
    </source>
</evidence>
<comment type="similarity">
    <text evidence="2">Belongs to the Fur family.</text>
</comment>
<dbReference type="RefSeq" id="WP_209238127.1">
    <property type="nucleotide sequence ID" value="NZ_JADKMA010000014.1"/>
</dbReference>
<protein>
    <submittedName>
        <fullName evidence="12">Transcriptional repressor</fullName>
    </submittedName>
</protein>
<reference evidence="12 13" key="1">
    <citation type="submission" date="2020-11" db="EMBL/GenBank/DDBJ databases">
        <title>Streptomyces spirodelae sp. nov., isolated from duckweed.</title>
        <authorList>
            <person name="Saimee Y."/>
            <person name="Duangmal K."/>
        </authorList>
    </citation>
    <scope>NUCLEOTIDE SEQUENCE [LARGE SCALE GENOMIC DNA]</scope>
    <source>
        <strain evidence="12 13">S16-07</strain>
    </source>
</reference>
<evidence type="ECO:0000256" key="7">
    <source>
        <dbReference type="ARBA" id="ARBA00022833"/>
    </source>
</evidence>
<evidence type="ECO:0000313" key="12">
    <source>
        <dbReference type="EMBL" id="MBO8191034.1"/>
    </source>
</evidence>
<dbReference type="PANTHER" id="PTHR33202">
    <property type="entry name" value="ZINC UPTAKE REGULATION PROTEIN"/>
    <property type="match status" value="1"/>
</dbReference>
<keyword evidence="7" id="KW-0862">Zinc</keyword>